<dbReference type="Proteomes" id="UP000076555">
    <property type="component" value="Unassembled WGS sequence"/>
</dbReference>
<comment type="pathway">
    <text evidence="5 8">Amino-acid biosynthesis; L-lysine biosynthesis via DAP pathway; L-lysine from DL-2,6-diaminopimelate: step 1/1.</text>
</comment>
<dbReference type="GO" id="GO:0008836">
    <property type="term" value="F:diaminopimelate decarboxylase activity"/>
    <property type="evidence" value="ECO:0007669"/>
    <property type="project" value="UniProtKB-UniRule"/>
</dbReference>
<dbReference type="Pfam" id="PF00278">
    <property type="entry name" value="Orn_DAP_Arg_deC"/>
    <property type="match status" value="1"/>
</dbReference>
<dbReference type="CDD" id="cd06828">
    <property type="entry name" value="PLPDE_III_DapDC"/>
    <property type="match status" value="1"/>
</dbReference>
<dbReference type="InterPro" id="IPR009006">
    <property type="entry name" value="Ala_racemase/Decarboxylase_C"/>
</dbReference>
<dbReference type="SUPFAM" id="SSF51419">
    <property type="entry name" value="PLP-binding barrel"/>
    <property type="match status" value="1"/>
</dbReference>
<comment type="cofactor">
    <cofactor evidence="1 5 7 8">
        <name>pyridoxal 5'-phosphate</name>
        <dbReference type="ChEBI" id="CHEBI:597326"/>
    </cofactor>
</comment>
<dbReference type="Gene3D" id="3.20.20.10">
    <property type="entry name" value="Alanine racemase"/>
    <property type="match status" value="1"/>
</dbReference>
<dbReference type="InterPro" id="IPR000183">
    <property type="entry name" value="Orn/DAP/Arg_de-COase"/>
</dbReference>
<reference evidence="12 13" key="1">
    <citation type="submission" date="2016-04" db="EMBL/GenBank/DDBJ databases">
        <title>Draft Genome Assembly of the Bloom-forming Cyanobacterium Nodularia spumigena Strain CENA596 in Shrimp Production Ponds.</title>
        <authorList>
            <person name="Popin R.V."/>
            <person name="Rigonato J."/>
            <person name="Abreu V.A."/>
            <person name="Andreote A.P."/>
            <person name="Silveira S.B."/>
            <person name="Odebrecht C."/>
            <person name="Fiore M.F."/>
        </authorList>
    </citation>
    <scope>NUCLEOTIDE SEQUENCE [LARGE SCALE GENOMIC DNA]</scope>
    <source>
        <strain evidence="12 13">CENA596</strain>
    </source>
</reference>
<dbReference type="EC" id="4.1.1.20" evidence="5 6"/>
<evidence type="ECO:0000256" key="5">
    <source>
        <dbReference type="HAMAP-Rule" id="MF_02120"/>
    </source>
</evidence>
<dbReference type="PRINTS" id="PR01179">
    <property type="entry name" value="ODADCRBXLASE"/>
</dbReference>
<dbReference type="Gene3D" id="2.40.37.10">
    <property type="entry name" value="Lyase, Ornithine Decarboxylase, Chain A, domain 1"/>
    <property type="match status" value="1"/>
</dbReference>
<keyword evidence="2 5" id="KW-0210">Decarboxylase</keyword>
<name>A0A166KS76_NODSP</name>
<dbReference type="InterPro" id="IPR029066">
    <property type="entry name" value="PLP-binding_barrel"/>
</dbReference>
<feature type="region of interest" description="Disordered" evidence="9">
    <location>
        <begin position="1"/>
        <end position="23"/>
    </location>
</feature>
<sequence length="473" mass="51697">MVSTHPTEVQHTGTQYLPQKRSQNANVSPNQELLPLTAKVNSQDILEIGGCDVTTLVEQFGSPLYILDEETLRLACQQYRDTFKQYYQGESQVLYASKAWNCLAICAIAASEGLGIDVVSGGELYTALNAGVTPDKLYLHGNNKSREELVLAIESGSTIVADNWQELRILVEMAEAAPGTSAIRIMLRLTPGIECHTHEYIRTGHLDSKFGFDPNDLDEVFTFVSKQPSLNCVGLHAHIGSQIFERQPHRDLAAVMVQWLQKAANYGLNVTELNVGGGLGIRYTESDDPPSIEEWVKAICEVVQSACTAANLPLPKLLCEPGRSLIATACITAYTMGSSKVVPDIRTYVTVDGGMSDNPRPITYQSVYRAVVANKVSAPLTQTVTIAGKHCESGDILIKNAQLPKTEPGDILVIMGTGAYNYSMASNYNRLPRPAAVVVANGEANLILRRESYQDLIRQDCLPDRLNVQQVIS</sequence>
<dbReference type="PANTHER" id="PTHR43727">
    <property type="entry name" value="DIAMINOPIMELATE DECARBOXYLASE"/>
    <property type="match status" value="1"/>
</dbReference>
<feature type="binding site" evidence="5">
    <location>
        <position position="420"/>
    </location>
    <ligand>
        <name>pyridoxal 5'-phosphate</name>
        <dbReference type="ChEBI" id="CHEBI:597326"/>
    </ligand>
</feature>
<dbReference type="NCBIfam" id="TIGR01048">
    <property type="entry name" value="lysA"/>
    <property type="match status" value="1"/>
</dbReference>
<accession>A0A166KS76</accession>
<keyword evidence="4 5" id="KW-0456">Lyase</keyword>
<dbReference type="OrthoDB" id="9802241at2"/>
<comment type="subunit">
    <text evidence="5">Homodimer.</text>
</comment>
<evidence type="ECO:0000256" key="2">
    <source>
        <dbReference type="ARBA" id="ARBA00022793"/>
    </source>
</evidence>
<feature type="binding site" evidence="5">
    <location>
        <position position="360"/>
    </location>
    <ligand>
        <name>substrate</name>
    </ligand>
</feature>
<evidence type="ECO:0000259" key="11">
    <source>
        <dbReference type="Pfam" id="PF02784"/>
    </source>
</evidence>
<dbReference type="RefSeq" id="WP_063871353.1">
    <property type="nucleotide sequence ID" value="NZ_CAWMRI010000019.1"/>
</dbReference>
<dbReference type="SUPFAM" id="SSF50621">
    <property type="entry name" value="Alanine racemase C-terminal domain-like"/>
    <property type="match status" value="1"/>
</dbReference>
<feature type="active site" description="Proton donor" evidence="7">
    <location>
        <position position="391"/>
    </location>
</feature>
<gene>
    <name evidence="5" type="primary">lysA</name>
    <name evidence="12" type="ORF">A2T98_02075</name>
</gene>
<feature type="binding site" evidence="5">
    <location>
        <position position="278"/>
    </location>
    <ligand>
        <name>pyridoxal 5'-phosphate</name>
        <dbReference type="ChEBI" id="CHEBI:597326"/>
    </ligand>
</feature>
<dbReference type="GO" id="GO:0009089">
    <property type="term" value="P:lysine biosynthetic process via diaminopimelate"/>
    <property type="evidence" value="ECO:0007669"/>
    <property type="project" value="UniProtKB-UniRule"/>
</dbReference>
<feature type="binding site" evidence="5">
    <location>
        <position position="392"/>
    </location>
    <ligand>
        <name>substrate</name>
    </ligand>
</feature>
<comment type="catalytic activity">
    <reaction evidence="5 8">
        <text>meso-2,6-diaminopimelate + H(+) = L-lysine + CO2</text>
        <dbReference type="Rhea" id="RHEA:15101"/>
        <dbReference type="ChEBI" id="CHEBI:15378"/>
        <dbReference type="ChEBI" id="CHEBI:16526"/>
        <dbReference type="ChEBI" id="CHEBI:32551"/>
        <dbReference type="ChEBI" id="CHEBI:57791"/>
        <dbReference type="EC" id="4.1.1.20"/>
    </reaction>
</comment>
<evidence type="ECO:0000256" key="8">
    <source>
        <dbReference type="RuleBase" id="RU003738"/>
    </source>
</evidence>
<evidence type="ECO:0000313" key="12">
    <source>
        <dbReference type="EMBL" id="KZL51488.1"/>
    </source>
</evidence>
<evidence type="ECO:0000256" key="3">
    <source>
        <dbReference type="ARBA" id="ARBA00022898"/>
    </source>
</evidence>
<keyword evidence="3 5" id="KW-0663">Pyridoxal phosphate</keyword>
<evidence type="ECO:0000256" key="9">
    <source>
        <dbReference type="SAM" id="MobiDB-lite"/>
    </source>
</evidence>
<comment type="caution">
    <text evidence="12">The sequence shown here is derived from an EMBL/GenBank/DDBJ whole genome shotgun (WGS) entry which is preliminary data.</text>
</comment>
<evidence type="ECO:0000256" key="7">
    <source>
        <dbReference type="PIRSR" id="PIRSR600183-50"/>
    </source>
</evidence>
<dbReference type="GeneID" id="78018707"/>
<dbReference type="GO" id="GO:0030170">
    <property type="term" value="F:pyridoxal phosphate binding"/>
    <property type="evidence" value="ECO:0007669"/>
    <property type="project" value="UniProtKB-UniRule"/>
</dbReference>
<dbReference type="InterPro" id="IPR022643">
    <property type="entry name" value="De-COase2_C"/>
</dbReference>
<evidence type="ECO:0000256" key="4">
    <source>
        <dbReference type="ARBA" id="ARBA00023239"/>
    </source>
</evidence>
<comment type="function">
    <text evidence="5">Specifically catalyzes the decarboxylation of meso-diaminopimelate (meso-DAP) to L-lysine.</text>
</comment>
<dbReference type="EMBL" id="LWAJ01000019">
    <property type="protein sequence ID" value="KZL51488.1"/>
    <property type="molecule type" value="Genomic_DNA"/>
</dbReference>
<dbReference type="PRINTS" id="PR01181">
    <property type="entry name" value="DAPDCRBXLASE"/>
</dbReference>
<feature type="domain" description="Orn/DAP/Arg decarboxylase 2 N-terminal" evidence="11">
    <location>
        <begin position="80"/>
        <end position="327"/>
    </location>
</feature>
<comment type="similarity">
    <text evidence="5">Belongs to the Orn/Lys/Arg decarboxylase class-II family. LysA subfamily.</text>
</comment>
<feature type="domain" description="Orn/DAP/Arg decarboxylase 2 C-terminal" evidence="10">
    <location>
        <begin position="329"/>
        <end position="418"/>
    </location>
</feature>
<feature type="binding site" evidence="5">
    <location>
        <begin position="320"/>
        <end position="323"/>
    </location>
    <ligand>
        <name>pyridoxal 5'-phosphate</name>
        <dbReference type="ChEBI" id="CHEBI:597326"/>
    </ligand>
</feature>
<dbReference type="PANTHER" id="PTHR43727:SF2">
    <property type="entry name" value="GROUP IV DECARBOXYLASE"/>
    <property type="match status" value="1"/>
</dbReference>
<feature type="modified residue" description="N6-(pyridoxal phosphate)lysine" evidence="5 7">
    <location>
        <position position="98"/>
    </location>
</feature>
<proteinExistence type="inferred from homology"/>
<dbReference type="InterPro" id="IPR022644">
    <property type="entry name" value="De-COase2_N"/>
</dbReference>
<evidence type="ECO:0000256" key="6">
    <source>
        <dbReference type="NCBIfam" id="TIGR01048"/>
    </source>
</evidence>
<dbReference type="AlphaFoldDB" id="A0A166KS76"/>
<protein>
    <recommendedName>
        <fullName evidence="5 6">Diaminopimelate decarboxylase</fullName>
        <shortName evidence="5">DAP decarboxylase</shortName>
        <shortName evidence="5">DAPDC</shortName>
        <ecNumber evidence="5 6">4.1.1.20</ecNumber>
    </recommendedName>
</protein>
<dbReference type="Pfam" id="PF02784">
    <property type="entry name" value="Orn_Arg_deC_N"/>
    <property type="match status" value="1"/>
</dbReference>
<evidence type="ECO:0000256" key="1">
    <source>
        <dbReference type="ARBA" id="ARBA00001933"/>
    </source>
</evidence>
<organism evidence="12 13">
    <name type="scientific">Nodularia spumigena CENA596</name>
    <dbReference type="NCBI Taxonomy" id="1819295"/>
    <lineage>
        <taxon>Bacteria</taxon>
        <taxon>Bacillati</taxon>
        <taxon>Cyanobacteriota</taxon>
        <taxon>Cyanophyceae</taxon>
        <taxon>Nostocales</taxon>
        <taxon>Nodulariaceae</taxon>
        <taxon>Nodularia</taxon>
    </lineage>
</organism>
<dbReference type="FunFam" id="3.20.20.10:FF:000003">
    <property type="entry name" value="Diaminopimelate decarboxylase"/>
    <property type="match status" value="1"/>
</dbReference>
<keyword evidence="5 8" id="KW-0457">Lysine biosynthesis</keyword>
<feature type="binding site" evidence="5">
    <location>
        <position position="420"/>
    </location>
    <ligand>
        <name>substrate</name>
    </ligand>
</feature>
<keyword evidence="5" id="KW-0028">Amino-acid biosynthesis</keyword>
<evidence type="ECO:0000313" key="13">
    <source>
        <dbReference type="Proteomes" id="UP000076555"/>
    </source>
</evidence>
<evidence type="ECO:0000259" key="10">
    <source>
        <dbReference type="Pfam" id="PF00278"/>
    </source>
</evidence>
<feature type="binding site" evidence="5">
    <location>
        <position position="323"/>
    </location>
    <ligand>
        <name>substrate</name>
    </ligand>
</feature>
<feature type="binding site" evidence="5">
    <location>
        <position position="364"/>
    </location>
    <ligand>
        <name>substrate</name>
    </ligand>
</feature>
<dbReference type="HAMAP" id="MF_02120">
    <property type="entry name" value="LysA"/>
    <property type="match status" value="1"/>
</dbReference>
<dbReference type="UniPathway" id="UPA00034">
    <property type="reaction ID" value="UER00027"/>
</dbReference>
<dbReference type="InterPro" id="IPR002986">
    <property type="entry name" value="DAP_deCOOHase_LysA"/>
</dbReference>